<reference evidence="4" key="3">
    <citation type="submission" date="2019-06" db="EMBL/GenBank/DDBJ databases">
        <authorList>
            <person name="Poynton C."/>
            <person name="Hasenbein S."/>
            <person name="Benoit J.B."/>
            <person name="Sepulveda M.S."/>
            <person name="Poelchau M.F."/>
            <person name="Murali S.C."/>
            <person name="Chen S."/>
            <person name="Glastad K.M."/>
            <person name="Werren J.H."/>
            <person name="Vineis J.H."/>
            <person name="Bowen J.L."/>
            <person name="Friedrich M."/>
            <person name="Jones J."/>
            <person name="Robertson H.M."/>
            <person name="Feyereisen R."/>
            <person name="Mechler-Hickson A."/>
            <person name="Mathers N."/>
            <person name="Lee C.E."/>
            <person name="Colbourne J.K."/>
            <person name="Biales A."/>
            <person name="Johnston J.S."/>
            <person name="Wellborn G.A."/>
            <person name="Rosendale A.J."/>
            <person name="Cridge A.G."/>
            <person name="Munoz-Torres M.C."/>
            <person name="Bain P.A."/>
            <person name="Manny A.R."/>
            <person name="Major K.M."/>
            <person name="Lambert F.N."/>
            <person name="Vulpe C.D."/>
            <person name="Tuck P."/>
            <person name="Blalock B.J."/>
            <person name="Lin Y.-Y."/>
            <person name="Smith M.E."/>
            <person name="Ochoa-Acuna H."/>
            <person name="Chen M.-J.M."/>
            <person name="Childers C.P."/>
            <person name="Qu J."/>
            <person name="Dugan S."/>
            <person name="Lee S.L."/>
            <person name="Chao H."/>
            <person name="Dinh H."/>
            <person name="Han Y."/>
            <person name="Doddapaneni H."/>
            <person name="Worley K.C."/>
            <person name="Muzny D.M."/>
            <person name="Gibbs R.A."/>
            <person name="Richards S."/>
        </authorList>
    </citation>
    <scope>NUCLEOTIDE SEQUENCE</scope>
    <source>
        <strain evidence="4">HAZT.00-mixed</strain>
        <tissue evidence="4">Whole organism</tissue>
    </source>
</reference>
<reference evidence="4" key="1">
    <citation type="submission" date="2014-08" db="EMBL/GenBank/DDBJ databases">
        <authorList>
            <person name="Murali S."/>
            <person name="Richards S."/>
            <person name="Bandaranaike D."/>
            <person name="Bellair M."/>
            <person name="Blankenburg K."/>
            <person name="Chao H."/>
            <person name="Dinh H."/>
            <person name="Doddapaneni H."/>
            <person name="Dugan-Rocha S."/>
            <person name="Elkadiri S."/>
            <person name="Gnanaolivu R."/>
            <person name="Hughes D."/>
            <person name="Lee S."/>
            <person name="Li M."/>
            <person name="Ming W."/>
            <person name="Munidasa M."/>
            <person name="Muniz J."/>
            <person name="Nguyen L."/>
            <person name="Osuji N."/>
            <person name="Pu L.-L."/>
            <person name="Puazo M."/>
            <person name="Skinner E."/>
            <person name="Qu C."/>
            <person name="Quiroz J."/>
            <person name="Raj R."/>
            <person name="Weissenberger G."/>
            <person name="Xin Y."/>
            <person name="Zou X."/>
            <person name="Han Y."/>
            <person name="Worley K."/>
            <person name="Muzny D."/>
            <person name="Gibbs R."/>
        </authorList>
    </citation>
    <scope>NUCLEOTIDE SEQUENCE</scope>
    <source>
        <strain evidence="4">HAZT.00-mixed</strain>
        <tissue evidence="4">Whole organism</tissue>
    </source>
</reference>
<gene>
    <name evidence="4" type="ORF">HAZT_HAZT007297</name>
</gene>
<dbReference type="InterPro" id="IPR032675">
    <property type="entry name" value="LRR_dom_sf"/>
</dbReference>
<feature type="transmembrane region" description="Helical" evidence="3">
    <location>
        <begin position="610"/>
        <end position="634"/>
    </location>
</feature>
<dbReference type="SUPFAM" id="SSF48726">
    <property type="entry name" value="Immunoglobulin"/>
    <property type="match status" value="1"/>
</dbReference>
<comment type="caution">
    <text evidence="4">The sequence shown here is derived from an EMBL/GenBank/DDBJ whole genome shotgun (WGS) entry which is preliminary data.</text>
</comment>
<evidence type="ECO:0000256" key="1">
    <source>
        <dbReference type="ARBA" id="ARBA00022614"/>
    </source>
</evidence>
<sequence length="850" mass="96735">RQAEHKSTAVKERDVIPRARLEHTVRSIKADLLYRIRTECNGQSTMAALPQSATRHSVLAQHLAQLFALQALLLLLGVTSPRNTLAFPQSVIPHDGDIGTEPSYEHFIEDAGGAWEKLNSGISETAEPQKNNVAGNILIDTNGNFRNEDVNAAEVQSKTEASKTKPRISIMKDAPQTWRSLGLESASLARDVQEEGRRSQELTSSNLQQNKGNIRNMCPVDCKCGLITGVTCYSPSDTAELPVDFPAGVKVLTLFGYKKISQELVQLTDLRELSVYDGNLTVLPSLPESLMHLRITNSNLRDVRAIRNLPRLLALNMAHNNITEADLSMLDDLLSLDMSNNPLRRIPKLPTSLTILDLHSTDLMEQAATWDVYLPNLKRLILTEMKTTQPPYLILPKLEYLDMSHSKIRTLPYLSSLPNLKEINLAHVKISEALQVHFKGAYELMRIDLSYTNVTNLPDNIFAGNPKLKEIRLHHTSLQSVGDYTFHGLWNLEKLILSYNPNLVSIDDKSLEPLKKLKILDISNAHIEVQPWYSVKFRHVVESLTSPDDDDELNDKIQPLKSGQLLIQNMSRDDVGLYRCIAVNSLASVVSTTSLWLTVDDREAYEIRTLLFGLACAMAFLLTTLVVQLIRYVMDRMGWECCCCRDRLSSRAMQVKKLLESIESYKSQQLERLRDNYNSQVVTIKESCYQQMERLSESYTTQCKNLQSIKDYSAQQLTTARDQYVEQANRVRDYSVSQMNKVSENYVFQRQRIRKFSAHQLFKLRETYKYQQKTLNKILENIPDLYLQNCRTGGSCNRARLQKYSDKRSYNNTDEIIQAAVRLRTNTTKPLNPGPQIPLQFRALEHLLHT</sequence>
<keyword evidence="3" id="KW-0812">Transmembrane</keyword>
<evidence type="ECO:0000256" key="2">
    <source>
        <dbReference type="ARBA" id="ARBA00022737"/>
    </source>
</evidence>
<dbReference type="SMART" id="SM00369">
    <property type="entry name" value="LRR_TYP"/>
    <property type="match status" value="5"/>
</dbReference>
<feature type="non-terminal residue" evidence="4">
    <location>
        <position position="1"/>
    </location>
</feature>
<feature type="transmembrane region" description="Helical" evidence="3">
    <location>
        <begin position="576"/>
        <end position="598"/>
    </location>
</feature>
<evidence type="ECO:0000313" key="4">
    <source>
        <dbReference type="EMBL" id="KAA0200304.1"/>
    </source>
</evidence>
<keyword evidence="3" id="KW-0472">Membrane</keyword>
<name>A0A6A0H625_HYAAZ</name>
<keyword evidence="1" id="KW-0433">Leucine-rich repeat</keyword>
<dbReference type="EMBL" id="JQDR03006408">
    <property type="protein sequence ID" value="KAA0200304.1"/>
    <property type="molecule type" value="Genomic_DNA"/>
</dbReference>
<dbReference type="PANTHER" id="PTHR45712:SF22">
    <property type="entry name" value="INSULIN-LIKE GROWTH FACTOR-BINDING PROTEIN COMPLEX ACID LABILE SUBUNIT"/>
    <property type="match status" value="1"/>
</dbReference>
<dbReference type="PANTHER" id="PTHR45712">
    <property type="entry name" value="AGAP008170-PA"/>
    <property type="match status" value="1"/>
</dbReference>
<organism evidence="4">
    <name type="scientific">Hyalella azteca</name>
    <name type="common">Amphipod</name>
    <dbReference type="NCBI Taxonomy" id="294128"/>
    <lineage>
        <taxon>Eukaryota</taxon>
        <taxon>Metazoa</taxon>
        <taxon>Ecdysozoa</taxon>
        <taxon>Arthropoda</taxon>
        <taxon>Crustacea</taxon>
        <taxon>Multicrustacea</taxon>
        <taxon>Malacostraca</taxon>
        <taxon>Eumalacostraca</taxon>
        <taxon>Peracarida</taxon>
        <taxon>Amphipoda</taxon>
        <taxon>Senticaudata</taxon>
        <taxon>Talitrida</taxon>
        <taxon>Talitroidea</taxon>
        <taxon>Hyalellidae</taxon>
        <taxon>Hyalella</taxon>
    </lineage>
</organism>
<evidence type="ECO:0000256" key="3">
    <source>
        <dbReference type="SAM" id="Phobius"/>
    </source>
</evidence>
<keyword evidence="3" id="KW-1133">Transmembrane helix</keyword>
<dbReference type="InterPro" id="IPR001611">
    <property type="entry name" value="Leu-rich_rpt"/>
</dbReference>
<reference evidence="4" key="2">
    <citation type="journal article" date="2018" name="Environ. Sci. Technol.">
        <title>The Toxicogenome of Hyalella azteca: A Model for Sediment Ecotoxicology and Evolutionary Toxicology.</title>
        <authorList>
            <person name="Poynton H.C."/>
            <person name="Hasenbein S."/>
            <person name="Benoit J.B."/>
            <person name="Sepulveda M.S."/>
            <person name="Poelchau M.F."/>
            <person name="Hughes D.S.T."/>
            <person name="Murali S.C."/>
            <person name="Chen S."/>
            <person name="Glastad K.M."/>
            <person name="Goodisman M.A.D."/>
            <person name="Werren J.H."/>
            <person name="Vineis J.H."/>
            <person name="Bowen J.L."/>
            <person name="Friedrich M."/>
            <person name="Jones J."/>
            <person name="Robertson H.M."/>
            <person name="Feyereisen R."/>
            <person name="Mechler-Hickson A."/>
            <person name="Mathers N."/>
            <person name="Lee C.E."/>
            <person name="Colbourne J.K."/>
            <person name="Biales A."/>
            <person name="Johnston J.S."/>
            <person name="Wellborn G.A."/>
            <person name="Rosendale A.J."/>
            <person name="Cridge A.G."/>
            <person name="Munoz-Torres M.C."/>
            <person name="Bain P.A."/>
            <person name="Manny A.R."/>
            <person name="Major K.M."/>
            <person name="Lambert F.N."/>
            <person name="Vulpe C.D."/>
            <person name="Tuck P."/>
            <person name="Blalock B.J."/>
            <person name="Lin Y.Y."/>
            <person name="Smith M.E."/>
            <person name="Ochoa-Acuna H."/>
            <person name="Chen M.M."/>
            <person name="Childers C.P."/>
            <person name="Qu J."/>
            <person name="Dugan S."/>
            <person name="Lee S.L."/>
            <person name="Chao H."/>
            <person name="Dinh H."/>
            <person name="Han Y."/>
            <person name="Doddapaneni H."/>
            <person name="Worley K.C."/>
            <person name="Muzny D.M."/>
            <person name="Gibbs R.A."/>
            <person name="Richards S."/>
        </authorList>
    </citation>
    <scope>NUCLEOTIDE SEQUENCE</scope>
    <source>
        <strain evidence="4">HAZT.00-mixed</strain>
        <tissue evidence="4">Whole organism</tissue>
    </source>
</reference>
<dbReference type="OrthoDB" id="10061535at2759"/>
<dbReference type="SUPFAM" id="SSF52058">
    <property type="entry name" value="L domain-like"/>
    <property type="match status" value="1"/>
</dbReference>
<proteinExistence type="predicted"/>
<dbReference type="Pfam" id="PF13855">
    <property type="entry name" value="LRR_8"/>
    <property type="match status" value="1"/>
</dbReference>
<dbReference type="Proteomes" id="UP000711488">
    <property type="component" value="Unassembled WGS sequence"/>
</dbReference>
<dbReference type="InterPro" id="IPR036179">
    <property type="entry name" value="Ig-like_dom_sf"/>
</dbReference>
<protein>
    <recommendedName>
        <fullName evidence="5">Ig-like domain-containing protein</fullName>
    </recommendedName>
</protein>
<dbReference type="InterPro" id="IPR013783">
    <property type="entry name" value="Ig-like_fold"/>
</dbReference>
<dbReference type="AlphaFoldDB" id="A0A6A0H625"/>
<dbReference type="Gene3D" id="3.80.10.10">
    <property type="entry name" value="Ribonuclease Inhibitor"/>
    <property type="match status" value="2"/>
</dbReference>
<dbReference type="InterPro" id="IPR050333">
    <property type="entry name" value="SLRP"/>
</dbReference>
<dbReference type="PROSITE" id="PS51450">
    <property type="entry name" value="LRR"/>
    <property type="match status" value="2"/>
</dbReference>
<dbReference type="Gene3D" id="2.60.40.10">
    <property type="entry name" value="Immunoglobulins"/>
    <property type="match status" value="1"/>
</dbReference>
<accession>A0A6A0H625</accession>
<evidence type="ECO:0008006" key="5">
    <source>
        <dbReference type="Google" id="ProtNLM"/>
    </source>
</evidence>
<keyword evidence="2" id="KW-0677">Repeat</keyword>
<dbReference type="InterPro" id="IPR003591">
    <property type="entry name" value="Leu-rich_rpt_typical-subtyp"/>
</dbReference>